<dbReference type="EMBL" id="BARS01048503">
    <property type="protein sequence ID" value="GAG37181.1"/>
    <property type="molecule type" value="Genomic_DNA"/>
</dbReference>
<keyword evidence="1" id="KW-0472">Membrane</keyword>
<feature type="transmembrane region" description="Helical" evidence="1">
    <location>
        <begin position="7"/>
        <end position="26"/>
    </location>
</feature>
<protein>
    <submittedName>
        <fullName evidence="2">Uncharacterized protein</fullName>
    </submittedName>
</protein>
<proteinExistence type="predicted"/>
<feature type="non-terminal residue" evidence="2">
    <location>
        <position position="30"/>
    </location>
</feature>
<organism evidence="2">
    <name type="scientific">marine sediment metagenome</name>
    <dbReference type="NCBI Taxonomy" id="412755"/>
    <lineage>
        <taxon>unclassified sequences</taxon>
        <taxon>metagenomes</taxon>
        <taxon>ecological metagenomes</taxon>
    </lineage>
</organism>
<evidence type="ECO:0000256" key="1">
    <source>
        <dbReference type="SAM" id="Phobius"/>
    </source>
</evidence>
<comment type="caution">
    <text evidence="2">The sequence shown here is derived from an EMBL/GenBank/DDBJ whole genome shotgun (WGS) entry which is preliminary data.</text>
</comment>
<evidence type="ECO:0000313" key="2">
    <source>
        <dbReference type="EMBL" id="GAG37181.1"/>
    </source>
</evidence>
<keyword evidence="1" id="KW-1133">Transmembrane helix</keyword>
<gene>
    <name evidence="2" type="ORF">S01H1_72681</name>
</gene>
<keyword evidence="1" id="KW-0812">Transmembrane</keyword>
<dbReference type="AlphaFoldDB" id="X0YK68"/>
<sequence>MKRLTKPILTGSLILTIALLINFVGLDIAN</sequence>
<name>X0YK68_9ZZZZ</name>
<reference evidence="2" key="1">
    <citation type="journal article" date="2014" name="Front. Microbiol.">
        <title>High frequency of phylogenetically diverse reductive dehalogenase-homologous genes in deep subseafloor sedimentary metagenomes.</title>
        <authorList>
            <person name="Kawai M."/>
            <person name="Futagami T."/>
            <person name="Toyoda A."/>
            <person name="Takaki Y."/>
            <person name="Nishi S."/>
            <person name="Hori S."/>
            <person name="Arai W."/>
            <person name="Tsubouchi T."/>
            <person name="Morono Y."/>
            <person name="Uchiyama I."/>
            <person name="Ito T."/>
            <person name="Fujiyama A."/>
            <person name="Inagaki F."/>
            <person name="Takami H."/>
        </authorList>
    </citation>
    <scope>NUCLEOTIDE SEQUENCE</scope>
    <source>
        <strain evidence="2">Expedition CK06-06</strain>
    </source>
</reference>
<accession>X0YK68</accession>